<comment type="caution">
    <text evidence="2">The sequence shown here is derived from an EMBL/GenBank/DDBJ whole genome shotgun (WGS) entry which is preliminary data.</text>
</comment>
<keyword evidence="1" id="KW-1133">Transmembrane helix</keyword>
<dbReference type="RefSeq" id="WP_170168343.1">
    <property type="nucleotide sequence ID" value="NZ_QPJK01000011.1"/>
</dbReference>
<gene>
    <name evidence="2" type="ORF">DES41_111137</name>
</gene>
<keyword evidence="3" id="KW-1185">Reference proteome</keyword>
<keyword evidence="1" id="KW-0812">Transmembrane</keyword>
<proteinExistence type="predicted"/>
<sequence>MEEMSVFLRVVLGLIVMSVPAGLVFQAMLALRRADKEMDEISKQIWGEVRS</sequence>
<reference evidence="2 3" key="1">
    <citation type="submission" date="2018-07" db="EMBL/GenBank/DDBJ databases">
        <title>Genomic Encyclopedia of Type Strains, Phase IV (KMG-IV): sequencing the most valuable type-strain genomes for metagenomic binning, comparative biology and taxonomic classification.</title>
        <authorList>
            <person name="Goeker M."/>
        </authorList>
    </citation>
    <scope>NUCLEOTIDE SEQUENCE [LARGE SCALE GENOMIC DNA]</scope>
    <source>
        <strain evidence="2 3">DSM 21634</strain>
    </source>
</reference>
<dbReference type="EMBL" id="QPJK01000011">
    <property type="protein sequence ID" value="RCW66179.1"/>
    <property type="molecule type" value="Genomic_DNA"/>
</dbReference>
<dbReference type="AlphaFoldDB" id="A0A368XEV5"/>
<protein>
    <submittedName>
        <fullName evidence="2">Uncharacterized protein</fullName>
    </submittedName>
</protein>
<keyword evidence="1" id="KW-0472">Membrane</keyword>
<evidence type="ECO:0000256" key="1">
    <source>
        <dbReference type="SAM" id="Phobius"/>
    </source>
</evidence>
<evidence type="ECO:0000313" key="2">
    <source>
        <dbReference type="EMBL" id="RCW66179.1"/>
    </source>
</evidence>
<feature type="transmembrane region" description="Helical" evidence="1">
    <location>
        <begin position="6"/>
        <end position="31"/>
    </location>
</feature>
<dbReference type="Proteomes" id="UP000252884">
    <property type="component" value="Unassembled WGS sequence"/>
</dbReference>
<organism evidence="2 3">
    <name type="scientific">Pseudorhodoferax soli</name>
    <dbReference type="NCBI Taxonomy" id="545864"/>
    <lineage>
        <taxon>Bacteria</taxon>
        <taxon>Pseudomonadati</taxon>
        <taxon>Pseudomonadota</taxon>
        <taxon>Betaproteobacteria</taxon>
        <taxon>Burkholderiales</taxon>
        <taxon>Comamonadaceae</taxon>
    </lineage>
</organism>
<accession>A0A368XEV5</accession>
<name>A0A368XEV5_9BURK</name>
<evidence type="ECO:0000313" key="3">
    <source>
        <dbReference type="Proteomes" id="UP000252884"/>
    </source>
</evidence>